<protein>
    <recommendedName>
        <fullName evidence="6">Mid2 domain-containing protein</fullName>
    </recommendedName>
</protein>
<dbReference type="Gene3D" id="2.60.120.260">
    <property type="entry name" value="Galactose-binding domain-like"/>
    <property type="match status" value="1"/>
</dbReference>
<evidence type="ECO:0000256" key="2">
    <source>
        <dbReference type="SAM" id="Phobius"/>
    </source>
</evidence>
<sequence>MVFLRLPPGAVPLLVVAWLLSSPVDAGIVNRTIDDSFGDSQTGQLVTYSPSTGVWDDETCVGCAINPDVSQTFKGTYTAATYNPGLGSMGISMQFSGTAIYVFFILANNQGDGITTLTLANFSVDGGAPQLFQHVPDLTTTAIEYNQLVFSQTNLPNASHTLDITTSGVNENVYVNFDYAIYTHVDPATPVGTTTTTSTSGTTTSSTTTSTGTTSIGANTSTGTSTSPAISAGKNGTTTATVTATTTTSNSASPDQSSNAPTNSSASDTSSTSSHVSVGAVAGGVVGGIAVLGLIIVLFFLCQRRKRRREMGFRETGTPTSPMHELERNHQATAVSPFTLSSSQVGLTSVSQHSQRGHYGHVPTASQSSFNSPPLARSDNMSAYGGYVDPSSSGSESATGYRGQPLRGQMVSVTPFDDLSYGAETATTSPTHASSDIEATRKARQNELDERLRSVQQEMMYLSSDVSSGEKGARHRSVRRHPMLNRGAPIAEAQEPEGEISMEDMQEQLRNMRAQVSYLQEQQRSAWAQGLTDDPPPGYSPAAAA</sequence>
<evidence type="ECO:0008006" key="6">
    <source>
        <dbReference type="Google" id="ProtNLM"/>
    </source>
</evidence>
<feature type="compositionally biased region" description="Low complexity" evidence="1">
    <location>
        <begin position="237"/>
        <end position="275"/>
    </location>
</feature>
<dbReference type="STRING" id="945553.A0A0D2P033"/>
<dbReference type="EMBL" id="KN817538">
    <property type="protein sequence ID" value="KJA24284.1"/>
    <property type="molecule type" value="Genomic_DNA"/>
</dbReference>
<feature type="chain" id="PRO_5002248136" description="Mid2 domain-containing protein" evidence="3">
    <location>
        <begin position="27"/>
        <end position="545"/>
    </location>
</feature>
<dbReference type="OrthoDB" id="2758521at2759"/>
<accession>A0A0D2P033</accession>
<evidence type="ECO:0000256" key="3">
    <source>
        <dbReference type="SAM" id="SignalP"/>
    </source>
</evidence>
<evidence type="ECO:0000313" key="5">
    <source>
        <dbReference type="Proteomes" id="UP000054270"/>
    </source>
</evidence>
<keyword evidence="2" id="KW-0812">Transmembrane</keyword>
<organism evidence="4 5">
    <name type="scientific">Hypholoma sublateritium (strain FD-334 SS-4)</name>
    <dbReference type="NCBI Taxonomy" id="945553"/>
    <lineage>
        <taxon>Eukaryota</taxon>
        <taxon>Fungi</taxon>
        <taxon>Dikarya</taxon>
        <taxon>Basidiomycota</taxon>
        <taxon>Agaricomycotina</taxon>
        <taxon>Agaricomycetes</taxon>
        <taxon>Agaricomycetidae</taxon>
        <taxon>Agaricales</taxon>
        <taxon>Agaricineae</taxon>
        <taxon>Strophariaceae</taxon>
        <taxon>Hypholoma</taxon>
    </lineage>
</organism>
<keyword evidence="5" id="KW-1185">Reference proteome</keyword>
<feature type="compositionally biased region" description="Polar residues" evidence="1">
    <location>
        <begin position="517"/>
        <end position="526"/>
    </location>
</feature>
<feature type="region of interest" description="Disordered" evidence="1">
    <location>
        <begin position="515"/>
        <end position="545"/>
    </location>
</feature>
<keyword evidence="2" id="KW-1133">Transmembrane helix</keyword>
<feature type="region of interest" description="Disordered" evidence="1">
    <location>
        <begin position="350"/>
        <end position="409"/>
    </location>
</feature>
<feature type="region of interest" description="Disordered" evidence="1">
    <location>
        <begin position="421"/>
        <end position="446"/>
    </location>
</feature>
<evidence type="ECO:0000313" key="4">
    <source>
        <dbReference type="EMBL" id="KJA24284.1"/>
    </source>
</evidence>
<reference evidence="5" key="1">
    <citation type="submission" date="2014-04" db="EMBL/GenBank/DDBJ databases">
        <title>Evolutionary Origins and Diversification of the Mycorrhizal Mutualists.</title>
        <authorList>
            <consortium name="DOE Joint Genome Institute"/>
            <consortium name="Mycorrhizal Genomics Consortium"/>
            <person name="Kohler A."/>
            <person name="Kuo A."/>
            <person name="Nagy L.G."/>
            <person name="Floudas D."/>
            <person name="Copeland A."/>
            <person name="Barry K.W."/>
            <person name="Cichocki N."/>
            <person name="Veneault-Fourrey C."/>
            <person name="LaButti K."/>
            <person name="Lindquist E.A."/>
            <person name="Lipzen A."/>
            <person name="Lundell T."/>
            <person name="Morin E."/>
            <person name="Murat C."/>
            <person name="Riley R."/>
            <person name="Ohm R."/>
            <person name="Sun H."/>
            <person name="Tunlid A."/>
            <person name="Henrissat B."/>
            <person name="Grigoriev I.V."/>
            <person name="Hibbett D.S."/>
            <person name="Martin F."/>
        </authorList>
    </citation>
    <scope>NUCLEOTIDE SEQUENCE [LARGE SCALE GENOMIC DNA]</scope>
    <source>
        <strain evidence="5">FD-334 SS-4</strain>
    </source>
</reference>
<feature type="region of interest" description="Disordered" evidence="1">
    <location>
        <begin position="193"/>
        <end position="275"/>
    </location>
</feature>
<proteinExistence type="predicted"/>
<feature type="compositionally biased region" description="Polar residues" evidence="1">
    <location>
        <begin position="425"/>
        <end position="434"/>
    </location>
</feature>
<keyword evidence="2" id="KW-0472">Membrane</keyword>
<feature type="transmembrane region" description="Helical" evidence="2">
    <location>
        <begin position="278"/>
        <end position="301"/>
    </location>
</feature>
<keyword evidence="3" id="KW-0732">Signal</keyword>
<feature type="signal peptide" evidence="3">
    <location>
        <begin position="1"/>
        <end position="26"/>
    </location>
</feature>
<dbReference type="OMA" id="MHELERN"/>
<name>A0A0D2P033_HYPSF</name>
<feature type="compositionally biased region" description="Low complexity" evidence="1">
    <location>
        <begin position="193"/>
        <end position="227"/>
    </location>
</feature>
<dbReference type="AlphaFoldDB" id="A0A0D2P033"/>
<dbReference type="Proteomes" id="UP000054270">
    <property type="component" value="Unassembled WGS sequence"/>
</dbReference>
<gene>
    <name evidence="4" type="ORF">HYPSUDRAFT_200778</name>
</gene>
<evidence type="ECO:0000256" key="1">
    <source>
        <dbReference type="SAM" id="MobiDB-lite"/>
    </source>
</evidence>